<comment type="cofactor">
    <cofactor evidence="1">
        <name>a divalent metal cation</name>
        <dbReference type="ChEBI" id="CHEBI:60240"/>
    </cofactor>
</comment>
<dbReference type="Pfam" id="PF13359">
    <property type="entry name" value="DDE_Tnp_4"/>
    <property type="match status" value="1"/>
</dbReference>
<dbReference type="EMBL" id="CAUEEQ010036349">
    <property type="protein sequence ID" value="CAJ0953206.1"/>
    <property type="molecule type" value="Genomic_DNA"/>
</dbReference>
<comment type="caution">
    <text evidence="4">The sequence shown here is derived from an EMBL/GenBank/DDBJ whole genome shotgun (WGS) entry which is preliminary data.</text>
</comment>
<evidence type="ECO:0000259" key="3">
    <source>
        <dbReference type="PROSITE" id="PS50011"/>
    </source>
</evidence>
<dbReference type="PANTHER" id="PTHR24347">
    <property type="entry name" value="SERINE/THREONINE-PROTEIN KINASE"/>
    <property type="match status" value="1"/>
</dbReference>
<sequence length="531" mass="61007">MLIEEMDTTTELYLVMELVKGGDLFDAITSSTKYTERDASAMIYNLASAMKYLHSLHIVHRDIKPENLLIIGDLRSHCHAGRPSHDTSSILLGYRHTIRFTYDHDQRYDLAMIVSIRMERTMESIYLNIELELALAIAYAIACHEQRKRDKLRRRSRRRFWLHPIVEVRESRGAYHCLFGELNENQEKYFEYTRMSQNSFRYLLRLVEGTISRQDTQLRKSISPEEHLLVTLRFLATGETLRSLHFQFRIGVSTLSGIIADTCRALWDNLREEFLPIPTTELWQANAQKFEQIDYISVIKMHFGTNLPAGRFGGRTAHAPAILEDGGAQGEDGRDPGRIGADCRFLAVDIGAFGHANDSRTFKESDMGRRLYDNNFNFPQPRPLPNTEGPALPFVVVGDEAFQMSGNLLKPYSSRGLDRTKSIFNYRLSRARRTVECAFGILVSKWRILGSAINLKIETVDEVVKACVVLHNFIIDKERVNVELDEPIPNPLPDYQDHPLRTTVEIAHMRDQFAAYFVSDVGRVSWQDQMV</sequence>
<dbReference type="PROSITE" id="PS50011">
    <property type="entry name" value="PROTEIN_KINASE_DOM"/>
    <property type="match status" value="1"/>
</dbReference>
<feature type="domain" description="Protein kinase" evidence="3">
    <location>
        <begin position="1"/>
        <end position="230"/>
    </location>
</feature>
<dbReference type="SUPFAM" id="SSF56112">
    <property type="entry name" value="Protein kinase-like (PK-like)"/>
    <property type="match status" value="1"/>
</dbReference>
<dbReference type="InterPro" id="IPR011009">
    <property type="entry name" value="Kinase-like_dom_sf"/>
</dbReference>
<dbReference type="InterPro" id="IPR000719">
    <property type="entry name" value="Prot_kinase_dom"/>
</dbReference>
<gene>
    <name evidence="4" type="ORF">RIMI_LOCUS14227732</name>
</gene>
<evidence type="ECO:0000256" key="1">
    <source>
        <dbReference type="ARBA" id="ARBA00001968"/>
    </source>
</evidence>
<proteinExistence type="predicted"/>
<evidence type="ECO:0000313" key="5">
    <source>
        <dbReference type="Proteomes" id="UP001176940"/>
    </source>
</evidence>
<protein>
    <recommendedName>
        <fullName evidence="3">Protein kinase domain-containing protein</fullName>
    </recommendedName>
</protein>
<dbReference type="Gene3D" id="3.30.200.20">
    <property type="entry name" value="Phosphorylase Kinase, domain 1"/>
    <property type="match status" value="1"/>
</dbReference>
<reference evidence="4" key="1">
    <citation type="submission" date="2023-07" db="EMBL/GenBank/DDBJ databases">
        <authorList>
            <person name="Stuckert A."/>
        </authorList>
    </citation>
    <scope>NUCLEOTIDE SEQUENCE</scope>
</reference>
<dbReference type="SMART" id="SM00220">
    <property type="entry name" value="S_TKc"/>
    <property type="match status" value="1"/>
</dbReference>
<evidence type="ECO:0000256" key="2">
    <source>
        <dbReference type="ARBA" id="ARBA00022723"/>
    </source>
</evidence>
<dbReference type="Proteomes" id="UP001176940">
    <property type="component" value="Unassembled WGS sequence"/>
</dbReference>
<keyword evidence="2" id="KW-0479">Metal-binding</keyword>
<accession>A0ABN9LX71</accession>
<name>A0ABN9LX71_9NEOB</name>
<organism evidence="4 5">
    <name type="scientific">Ranitomeya imitator</name>
    <name type="common">mimic poison frog</name>
    <dbReference type="NCBI Taxonomy" id="111125"/>
    <lineage>
        <taxon>Eukaryota</taxon>
        <taxon>Metazoa</taxon>
        <taxon>Chordata</taxon>
        <taxon>Craniata</taxon>
        <taxon>Vertebrata</taxon>
        <taxon>Euteleostomi</taxon>
        <taxon>Amphibia</taxon>
        <taxon>Batrachia</taxon>
        <taxon>Anura</taxon>
        <taxon>Neobatrachia</taxon>
        <taxon>Hyloidea</taxon>
        <taxon>Dendrobatidae</taxon>
        <taxon>Dendrobatinae</taxon>
        <taxon>Ranitomeya</taxon>
    </lineage>
</organism>
<dbReference type="Pfam" id="PF00069">
    <property type="entry name" value="Pkinase"/>
    <property type="match status" value="1"/>
</dbReference>
<dbReference type="InterPro" id="IPR008271">
    <property type="entry name" value="Ser/Thr_kinase_AS"/>
</dbReference>
<dbReference type="InterPro" id="IPR027806">
    <property type="entry name" value="HARBI1_dom"/>
</dbReference>
<evidence type="ECO:0000313" key="4">
    <source>
        <dbReference type="EMBL" id="CAJ0953206.1"/>
    </source>
</evidence>
<dbReference type="PROSITE" id="PS00108">
    <property type="entry name" value="PROTEIN_KINASE_ST"/>
    <property type="match status" value="1"/>
</dbReference>
<dbReference type="Gene3D" id="1.10.510.10">
    <property type="entry name" value="Transferase(Phosphotransferase) domain 1"/>
    <property type="match status" value="1"/>
</dbReference>
<keyword evidence="5" id="KW-1185">Reference proteome</keyword>